<organism evidence="3 4">
    <name type="scientific">Micromonospora zhanjiangensis</name>
    <dbReference type="NCBI Taxonomy" id="1522057"/>
    <lineage>
        <taxon>Bacteria</taxon>
        <taxon>Bacillati</taxon>
        <taxon>Actinomycetota</taxon>
        <taxon>Actinomycetes</taxon>
        <taxon>Micromonosporales</taxon>
        <taxon>Micromonosporaceae</taxon>
        <taxon>Micromonospora</taxon>
    </lineage>
</organism>
<dbReference type="Pfam" id="PF07282">
    <property type="entry name" value="Cas12f1-like_TNB"/>
    <property type="match status" value="1"/>
</dbReference>
<accession>A0ABV8KRF4</accession>
<dbReference type="RefSeq" id="WP_377549374.1">
    <property type="nucleotide sequence ID" value="NZ_JBHSBN010000017.1"/>
</dbReference>
<dbReference type="PANTHER" id="PTHR30405:SF11">
    <property type="entry name" value="RNA-GUIDED DNA ENDONUCLEASE RV2885C-RELATED"/>
    <property type="match status" value="1"/>
</dbReference>
<reference evidence="4" key="1">
    <citation type="journal article" date="2019" name="Int. J. Syst. Evol. Microbiol.">
        <title>The Global Catalogue of Microorganisms (GCM) 10K type strain sequencing project: providing services to taxonomists for standard genome sequencing and annotation.</title>
        <authorList>
            <consortium name="The Broad Institute Genomics Platform"/>
            <consortium name="The Broad Institute Genome Sequencing Center for Infectious Disease"/>
            <person name="Wu L."/>
            <person name="Ma J."/>
        </authorList>
    </citation>
    <scope>NUCLEOTIDE SEQUENCE [LARGE SCALE GENOMIC DNA]</scope>
    <source>
        <strain evidence="4">2902at01</strain>
    </source>
</reference>
<dbReference type="GO" id="GO:0004519">
    <property type="term" value="F:endonuclease activity"/>
    <property type="evidence" value="ECO:0007669"/>
    <property type="project" value="UniProtKB-KW"/>
</dbReference>
<dbReference type="InterPro" id="IPR010095">
    <property type="entry name" value="Cas12f1-like_TNB"/>
</dbReference>
<dbReference type="NCBIfam" id="TIGR01766">
    <property type="entry name" value="IS200/IS605 family accessory protein TnpB-like domain"/>
    <property type="match status" value="1"/>
</dbReference>
<dbReference type="PANTHER" id="PTHR30405">
    <property type="entry name" value="TRANSPOSASE"/>
    <property type="match status" value="1"/>
</dbReference>
<sequence length="383" mass="42948">MKLVVQVKLLPTPRQASALESTLRACNTAACEVAATARQIGCYRNYDLRKYTYQGVKADHRLGAQAAQHVIKKVCDAYATLAANLRVGRYGKPGSTRRRRVEANPISFRWDAAQPYDARMLSWQHDTRTVSIWTVAGRVKAVAYTGSPDQVKAVATRPVGECDLVHRDGMWFLYATVDVPEPEVTCPDGFLGVDMGIVNIAYDSDGTRYAGTRLNGYRRRQQRLRRRLQAKGTQSAKRLLARRRRKEARHAANINHVIAKTIVTEAARTGRGIAVEDLTGIRDRVRLRKPQRVTLSSWSFHQLGAFLTYKARRAGVPLVQVDPRYTSQTCNRCGHRHKRNRPDQETFTCRSCGVVAHADHNAALNIAQRGIESWGAVNRPHVA</sequence>
<dbReference type="InterPro" id="IPR051399">
    <property type="entry name" value="RNA-guided_DNA_endo/Transpos"/>
</dbReference>
<evidence type="ECO:0000313" key="4">
    <source>
        <dbReference type="Proteomes" id="UP001595868"/>
    </source>
</evidence>
<dbReference type="Proteomes" id="UP001595868">
    <property type="component" value="Unassembled WGS sequence"/>
</dbReference>
<evidence type="ECO:0000259" key="2">
    <source>
        <dbReference type="Pfam" id="PF07282"/>
    </source>
</evidence>
<keyword evidence="4" id="KW-1185">Reference proteome</keyword>
<keyword evidence="3" id="KW-0378">Hydrolase</keyword>
<dbReference type="EMBL" id="JBHSBN010000017">
    <property type="protein sequence ID" value="MFC4108730.1"/>
    <property type="molecule type" value="Genomic_DNA"/>
</dbReference>
<keyword evidence="1" id="KW-0238">DNA-binding</keyword>
<name>A0ABV8KRF4_9ACTN</name>
<evidence type="ECO:0000256" key="1">
    <source>
        <dbReference type="ARBA" id="ARBA00023125"/>
    </source>
</evidence>
<gene>
    <name evidence="3" type="ORF">ACFOX0_22695</name>
</gene>
<dbReference type="NCBIfam" id="NF040570">
    <property type="entry name" value="guided_TnpB"/>
    <property type="match status" value="1"/>
</dbReference>
<proteinExistence type="predicted"/>
<evidence type="ECO:0000313" key="3">
    <source>
        <dbReference type="EMBL" id="MFC4108730.1"/>
    </source>
</evidence>
<protein>
    <submittedName>
        <fullName evidence="3">RNA-guided endonuclease InsQ/TnpB family protein</fullName>
    </submittedName>
</protein>
<keyword evidence="3" id="KW-0255">Endonuclease</keyword>
<comment type="caution">
    <text evidence="3">The sequence shown here is derived from an EMBL/GenBank/DDBJ whole genome shotgun (WGS) entry which is preliminary data.</text>
</comment>
<keyword evidence="3" id="KW-0540">Nuclease</keyword>
<feature type="domain" description="Cas12f1-like TNB" evidence="2">
    <location>
        <begin position="300"/>
        <end position="366"/>
    </location>
</feature>